<sequence length="58" mass="6522">MSVLGHSGFELDLMNASGGAELRLEIICSDGRSFEGTVEDQEDLIEEFHDYLIENEFL</sequence>
<dbReference type="EMBL" id="UINC01207105">
    <property type="protein sequence ID" value="SVE29060.1"/>
    <property type="molecule type" value="Genomic_DNA"/>
</dbReference>
<accession>A0A383CAH7</accession>
<gene>
    <name evidence="1" type="ORF">METZ01_LOCUS481914</name>
</gene>
<proteinExistence type="predicted"/>
<protein>
    <submittedName>
        <fullName evidence="1">Uncharacterized protein</fullName>
    </submittedName>
</protein>
<reference evidence="1" key="1">
    <citation type="submission" date="2018-05" db="EMBL/GenBank/DDBJ databases">
        <authorList>
            <person name="Lanie J.A."/>
            <person name="Ng W.-L."/>
            <person name="Kazmierczak K.M."/>
            <person name="Andrzejewski T.M."/>
            <person name="Davidsen T.M."/>
            <person name="Wayne K.J."/>
            <person name="Tettelin H."/>
            <person name="Glass J.I."/>
            <person name="Rusch D."/>
            <person name="Podicherti R."/>
            <person name="Tsui H.-C.T."/>
            <person name="Winkler M.E."/>
        </authorList>
    </citation>
    <scope>NUCLEOTIDE SEQUENCE</scope>
</reference>
<name>A0A383CAH7_9ZZZZ</name>
<evidence type="ECO:0000313" key="1">
    <source>
        <dbReference type="EMBL" id="SVE29060.1"/>
    </source>
</evidence>
<organism evidence="1">
    <name type="scientific">marine metagenome</name>
    <dbReference type="NCBI Taxonomy" id="408172"/>
    <lineage>
        <taxon>unclassified sequences</taxon>
        <taxon>metagenomes</taxon>
        <taxon>ecological metagenomes</taxon>
    </lineage>
</organism>
<dbReference type="AlphaFoldDB" id="A0A383CAH7"/>